<dbReference type="SMART" id="SM00421">
    <property type="entry name" value="HTH_LUXR"/>
    <property type="match status" value="1"/>
</dbReference>
<dbReference type="CDD" id="cd06170">
    <property type="entry name" value="LuxR_C_like"/>
    <property type="match status" value="1"/>
</dbReference>
<dbReference type="OrthoDB" id="9782896at2"/>
<reference evidence="6 7" key="1">
    <citation type="submission" date="2016-02" db="EMBL/GenBank/DDBJ databases">
        <title>Complete Genome of H5569, the type strain of the newly described species Haematospirillium jordaniae.</title>
        <authorList>
            <person name="Nicholson A.C."/>
            <person name="Humrighouse B.W."/>
            <person name="Loparov V."/>
            <person name="McQuiston J.R."/>
        </authorList>
    </citation>
    <scope>NUCLEOTIDE SEQUENCE [LARGE SCALE GENOMIC DNA]</scope>
    <source>
        <strain evidence="6 7">H5569</strain>
    </source>
</reference>
<dbReference type="CDD" id="cd17535">
    <property type="entry name" value="REC_NarL-like"/>
    <property type="match status" value="1"/>
</dbReference>
<dbReference type="SMART" id="SM00448">
    <property type="entry name" value="REC"/>
    <property type="match status" value="1"/>
</dbReference>
<dbReference type="InterPro" id="IPR036388">
    <property type="entry name" value="WH-like_DNA-bd_sf"/>
</dbReference>
<dbReference type="PROSITE" id="PS50043">
    <property type="entry name" value="HTH_LUXR_2"/>
    <property type="match status" value="1"/>
</dbReference>
<evidence type="ECO:0000256" key="3">
    <source>
        <dbReference type="PROSITE-ProRule" id="PRU00169"/>
    </source>
</evidence>
<dbReference type="SUPFAM" id="SSF46894">
    <property type="entry name" value="C-terminal effector domain of the bipartite response regulators"/>
    <property type="match status" value="1"/>
</dbReference>
<feature type="modified residue" description="4-aspartylphosphate" evidence="3">
    <location>
        <position position="54"/>
    </location>
</feature>
<evidence type="ECO:0000313" key="7">
    <source>
        <dbReference type="Proteomes" id="UP000076066"/>
    </source>
</evidence>
<dbReference type="InterPro" id="IPR000792">
    <property type="entry name" value="Tscrpt_reg_LuxR_C"/>
</dbReference>
<evidence type="ECO:0008006" key="8">
    <source>
        <dbReference type="Google" id="ProtNLM"/>
    </source>
</evidence>
<proteinExistence type="predicted"/>
<evidence type="ECO:0000256" key="1">
    <source>
        <dbReference type="ARBA" id="ARBA00022553"/>
    </source>
</evidence>
<dbReference type="EMBL" id="CP014525">
    <property type="protein sequence ID" value="AMW35344.1"/>
    <property type="molecule type" value="Genomic_DNA"/>
</dbReference>
<dbReference type="Gene3D" id="1.10.10.10">
    <property type="entry name" value="Winged helix-like DNA-binding domain superfamily/Winged helix DNA-binding domain"/>
    <property type="match status" value="1"/>
</dbReference>
<evidence type="ECO:0000313" key="6">
    <source>
        <dbReference type="EMBL" id="AMW35344.1"/>
    </source>
</evidence>
<dbReference type="Gene3D" id="3.40.50.2300">
    <property type="match status" value="1"/>
</dbReference>
<dbReference type="RefSeq" id="WP_066135970.1">
    <property type="nucleotide sequence ID" value="NZ_CP014525.1"/>
</dbReference>
<dbReference type="AlphaFoldDB" id="A0A143DF32"/>
<dbReference type="Pfam" id="PF00196">
    <property type="entry name" value="GerE"/>
    <property type="match status" value="1"/>
</dbReference>
<dbReference type="STRING" id="1549855.AY555_09315"/>
<dbReference type="PANTHER" id="PTHR45566">
    <property type="entry name" value="HTH-TYPE TRANSCRIPTIONAL REGULATOR YHJB-RELATED"/>
    <property type="match status" value="1"/>
</dbReference>
<feature type="domain" description="HTH luxR-type" evidence="4">
    <location>
        <begin position="165"/>
        <end position="230"/>
    </location>
</feature>
<keyword evidence="1 3" id="KW-0597">Phosphoprotein</keyword>
<dbReference type="Pfam" id="PF00072">
    <property type="entry name" value="Response_reg"/>
    <property type="match status" value="1"/>
</dbReference>
<sequence length="235" mass="24944">MKFLVADDHPLVRKALSITLEKVDCAASVLQAADMTELLGHLGAHPDIDLILMDLTMPGTSGLGSLEQAINHAAPSPVAVVSADERPETALGSLRAGAVGYLPKSLPEDVMRAALTLILSGGTYVPPLVLSAYRAPSFTEHGRRPPAGYSKPDHGIFASTAPLMEQGRATTLTPRQAEVLELVIEGYSNREISEILCVAESTVKVHITAILKAYAVSSRAKAIHAARREAEQVHS</sequence>
<organism evidence="6 7">
    <name type="scientific">Haematospirillum jordaniae</name>
    <dbReference type="NCBI Taxonomy" id="1549855"/>
    <lineage>
        <taxon>Bacteria</taxon>
        <taxon>Pseudomonadati</taxon>
        <taxon>Pseudomonadota</taxon>
        <taxon>Alphaproteobacteria</taxon>
        <taxon>Rhodospirillales</taxon>
        <taxon>Novispirillaceae</taxon>
        <taxon>Haematospirillum</taxon>
    </lineage>
</organism>
<dbReference type="KEGG" id="hjo:AY555_09315"/>
<dbReference type="GeneID" id="53317351"/>
<dbReference type="PRINTS" id="PR00038">
    <property type="entry name" value="HTHLUXR"/>
</dbReference>
<dbReference type="InterPro" id="IPR051015">
    <property type="entry name" value="EvgA-like"/>
</dbReference>
<dbReference type="GO" id="GO:0006355">
    <property type="term" value="P:regulation of DNA-templated transcription"/>
    <property type="evidence" value="ECO:0007669"/>
    <property type="project" value="InterPro"/>
</dbReference>
<dbReference type="InterPro" id="IPR016032">
    <property type="entry name" value="Sig_transdc_resp-reg_C-effctor"/>
</dbReference>
<evidence type="ECO:0000259" key="5">
    <source>
        <dbReference type="PROSITE" id="PS50110"/>
    </source>
</evidence>
<dbReference type="GO" id="GO:0000160">
    <property type="term" value="P:phosphorelay signal transduction system"/>
    <property type="evidence" value="ECO:0007669"/>
    <property type="project" value="InterPro"/>
</dbReference>
<dbReference type="InterPro" id="IPR058245">
    <property type="entry name" value="NreC/VraR/RcsB-like_REC"/>
</dbReference>
<keyword evidence="7" id="KW-1185">Reference proteome</keyword>
<dbReference type="InterPro" id="IPR001789">
    <property type="entry name" value="Sig_transdc_resp-reg_receiver"/>
</dbReference>
<dbReference type="Proteomes" id="UP000076066">
    <property type="component" value="Chromosome"/>
</dbReference>
<accession>A0A143DF32</accession>
<dbReference type="PANTHER" id="PTHR45566:SF1">
    <property type="entry name" value="HTH-TYPE TRANSCRIPTIONAL REGULATOR YHJB-RELATED"/>
    <property type="match status" value="1"/>
</dbReference>
<dbReference type="PROSITE" id="PS50110">
    <property type="entry name" value="RESPONSE_REGULATORY"/>
    <property type="match status" value="1"/>
</dbReference>
<protein>
    <recommendedName>
        <fullName evidence="8">LuxR family transcriptional regulator</fullName>
    </recommendedName>
</protein>
<evidence type="ECO:0000256" key="2">
    <source>
        <dbReference type="ARBA" id="ARBA00023125"/>
    </source>
</evidence>
<keyword evidence="2" id="KW-0238">DNA-binding</keyword>
<gene>
    <name evidence="6" type="ORF">AY555_09315</name>
</gene>
<dbReference type="InterPro" id="IPR011006">
    <property type="entry name" value="CheY-like_superfamily"/>
</dbReference>
<dbReference type="GO" id="GO:0003677">
    <property type="term" value="F:DNA binding"/>
    <property type="evidence" value="ECO:0007669"/>
    <property type="project" value="UniProtKB-KW"/>
</dbReference>
<feature type="domain" description="Response regulatory" evidence="5">
    <location>
        <begin position="2"/>
        <end position="119"/>
    </location>
</feature>
<dbReference type="SUPFAM" id="SSF52172">
    <property type="entry name" value="CheY-like"/>
    <property type="match status" value="1"/>
</dbReference>
<evidence type="ECO:0000259" key="4">
    <source>
        <dbReference type="PROSITE" id="PS50043"/>
    </source>
</evidence>
<name>A0A143DF32_9PROT</name>